<dbReference type="Pfam" id="PF10282">
    <property type="entry name" value="Lactonase"/>
    <property type="match status" value="1"/>
</dbReference>
<dbReference type="SUPFAM" id="SSF50969">
    <property type="entry name" value="YVTN repeat-like/Quinoprotein amine dehydrogenase"/>
    <property type="match status" value="1"/>
</dbReference>
<name>A0A7C0ZKK8_UNCW3</name>
<reference evidence="1" key="1">
    <citation type="journal article" date="2020" name="mSystems">
        <title>Genome- and Community-Level Interaction Insights into Carbon Utilization and Element Cycling Functions of Hydrothermarchaeota in Hydrothermal Sediment.</title>
        <authorList>
            <person name="Zhou Z."/>
            <person name="Liu Y."/>
            <person name="Xu W."/>
            <person name="Pan J."/>
            <person name="Luo Z.H."/>
            <person name="Li M."/>
        </authorList>
    </citation>
    <scope>NUCLEOTIDE SEQUENCE [LARGE SCALE GENOMIC DNA]</scope>
    <source>
        <strain evidence="1">HyVt-102</strain>
    </source>
</reference>
<dbReference type="Proteomes" id="UP000885847">
    <property type="component" value="Unassembled WGS sequence"/>
</dbReference>
<proteinExistence type="predicted"/>
<comment type="caution">
    <text evidence="1">The sequence shown here is derived from an EMBL/GenBank/DDBJ whole genome shotgun (WGS) entry which is preliminary data.</text>
</comment>
<dbReference type="InterPro" id="IPR051200">
    <property type="entry name" value="Host-pathogen_enzymatic-act"/>
</dbReference>
<accession>A0A7C0ZKK8</accession>
<evidence type="ECO:0000313" key="1">
    <source>
        <dbReference type="EMBL" id="HDI82804.1"/>
    </source>
</evidence>
<dbReference type="Gene3D" id="2.130.10.10">
    <property type="entry name" value="YVTN repeat-like/Quinoprotein amine dehydrogenase"/>
    <property type="match status" value="1"/>
</dbReference>
<dbReference type="InterPro" id="IPR011044">
    <property type="entry name" value="Quino_amine_DH_bsu"/>
</dbReference>
<organism evidence="1">
    <name type="scientific">candidate division WOR-3 bacterium</name>
    <dbReference type="NCBI Taxonomy" id="2052148"/>
    <lineage>
        <taxon>Bacteria</taxon>
        <taxon>Bacteria division WOR-3</taxon>
    </lineage>
</organism>
<dbReference type="InterPro" id="IPR015943">
    <property type="entry name" value="WD40/YVTN_repeat-like_dom_sf"/>
</dbReference>
<sequence>MAFSSTGKFLIVTLLGGTGFQVVNVERMKVIKTIKPGKDFLKSGFVEVFFLLGTDTFFVSQMNTDHIFECYIDTSGKVEVIKNYHSYGKWPKVMALSPGRKFLAVSNWLSSSVSIISYPDARLIKAIHSKNPRGLAFTPDEKYLIVASFGNGDIIRIKTDTWKEMDRIHIEKGAMRHVVMKGNGRVCYVSDMFHGRIYEVSIEPFIIKRKFRVYINPNTIDISPDERFLFVSCRGRNSKKGYLERSPENGKIYVIDLNTGKTIKIIEGGNQPTGLDVSPDGRYLAFSNFRDNNVEIFEIKP</sequence>
<gene>
    <name evidence="1" type="ORF">ENF18_03315</name>
</gene>
<dbReference type="EMBL" id="DQWE01000159">
    <property type="protein sequence ID" value="HDI82804.1"/>
    <property type="molecule type" value="Genomic_DNA"/>
</dbReference>
<protein>
    <submittedName>
        <fullName evidence="1">YVTN family beta-propeller repeat-containing protein</fullName>
    </submittedName>
</protein>
<dbReference type="InterPro" id="IPR019405">
    <property type="entry name" value="Lactonase_7-beta_prop"/>
</dbReference>
<dbReference type="PANTHER" id="PTHR47197:SF3">
    <property type="entry name" value="DIHYDRO-HEME D1 DEHYDROGENASE"/>
    <property type="match status" value="1"/>
</dbReference>
<dbReference type="AlphaFoldDB" id="A0A7C0ZKK8"/>
<dbReference type="PANTHER" id="PTHR47197">
    <property type="entry name" value="PROTEIN NIRF"/>
    <property type="match status" value="1"/>
</dbReference>